<dbReference type="AlphaFoldDB" id="A0AAD4SHE4"/>
<feature type="non-terminal residue" evidence="1">
    <location>
        <position position="1"/>
    </location>
</feature>
<organism evidence="1 2">
    <name type="scientific">Papaver atlanticum</name>
    <dbReference type="NCBI Taxonomy" id="357466"/>
    <lineage>
        <taxon>Eukaryota</taxon>
        <taxon>Viridiplantae</taxon>
        <taxon>Streptophyta</taxon>
        <taxon>Embryophyta</taxon>
        <taxon>Tracheophyta</taxon>
        <taxon>Spermatophyta</taxon>
        <taxon>Magnoliopsida</taxon>
        <taxon>Ranunculales</taxon>
        <taxon>Papaveraceae</taxon>
        <taxon>Papaveroideae</taxon>
        <taxon>Papaver</taxon>
    </lineage>
</organism>
<proteinExistence type="predicted"/>
<reference evidence="1" key="1">
    <citation type="submission" date="2022-04" db="EMBL/GenBank/DDBJ databases">
        <title>A functionally conserved STORR gene fusion in Papaver species that diverged 16.8 million years ago.</title>
        <authorList>
            <person name="Catania T."/>
        </authorList>
    </citation>
    <scope>NUCLEOTIDE SEQUENCE</scope>
    <source>
        <strain evidence="1">S-188037</strain>
    </source>
</reference>
<sequence length="76" mass="8914">EILLHLWRYCRLQPSTSTRILLVKASEEADNSLNSCGREVDEVLQLDMARTESWNKETEAFILNLFSPKWSRPFTE</sequence>
<name>A0AAD4SHE4_9MAGN</name>
<protein>
    <submittedName>
        <fullName evidence="1">Uncharacterized protein</fullName>
    </submittedName>
</protein>
<accession>A0AAD4SHE4</accession>
<evidence type="ECO:0000313" key="2">
    <source>
        <dbReference type="Proteomes" id="UP001202328"/>
    </source>
</evidence>
<keyword evidence="2" id="KW-1185">Reference proteome</keyword>
<dbReference type="EMBL" id="JAJJMB010010889">
    <property type="protein sequence ID" value="KAI3905982.1"/>
    <property type="molecule type" value="Genomic_DNA"/>
</dbReference>
<dbReference type="Proteomes" id="UP001202328">
    <property type="component" value="Unassembled WGS sequence"/>
</dbReference>
<gene>
    <name evidence="1" type="ORF">MKW98_022411</name>
</gene>
<comment type="caution">
    <text evidence="1">The sequence shown here is derived from an EMBL/GenBank/DDBJ whole genome shotgun (WGS) entry which is preliminary data.</text>
</comment>
<evidence type="ECO:0000313" key="1">
    <source>
        <dbReference type="EMBL" id="KAI3905982.1"/>
    </source>
</evidence>